<protein>
    <submittedName>
        <fullName evidence="10">Siderochrome-iron transporter-like protein Sit1</fullName>
    </submittedName>
</protein>
<feature type="transmembrane region" description="Helical" evidence="9">
    <location>
        <begin position="296"/>
        <end position="313"/>
    </location>
</feature>
<feature type="transmembrane region" description="Helical" evidence="9">
    <location>
        <begin position="141"/>
        <end position="162"/>
    </location>
</feature>
<keyword evidence="6" id="KW-0406">Ion transport</keyword>
<evidence type="ECO:0000256" key="4">
    <source>
        <dbReference type="ARBA" id="ARBA00022692"/>
    </source>
</evidence>
<reference evidence="11" key="1">
    <citation type="submission" date="2018-05" db="EMBL/GenBank/DDBJ databases">
        <title>Draft genome sequence of Stemphylium lycopersici strain CIDEFI 213.</title>
        <authorList>
            <person name="Medina R."/>
            <person name="Franco M.E.E."/>
            <person name="Lucentini C.G."/>
            <person name="Saparrat M.C.N."/>
            <person name="Balatti P.A."/>
        </authorList>
    </citation>
    <scope>NUCLEOTIDE SEQUENCE [LARGE SCALE GENOMIC DNA]</scope>
    <source>
        <strain evidence="11">CIDEFI 213</strain>
    </source>
</reference>
<feature type="compositionally biased region" description="Basic and acidic residues" evidence="8">
    <location>
        <begin position="1"/>
        <end position="11"/>
    </location>
</feature>
<comment type="caution">
    <text evidence="10">The sequence shown here is derived from an EMBL/GenBank/DDBJ whole genome shotgun (WGS) entry which is preliminary data.</text>
</comment>
<comment type="similarity">
    <text evidence="2">Belongs to the major facilitator superfamily.</text>
</comment>
<keyword evidence="7 9" id="KW-0472">Membrane</keyword>
<dbReference type="GO" id="GO:0005774">
    <property type="term" value="C:vacuolar membrane"/>
    <property type="evidence" value="ECO:0007669"/>
    <property type="project" value="TreeGrafter"/>
</dbReference>
<dbReference type="OrthoDB" id="2241241at2759"/>
<evidence type="ECO:0000256" key="1">
    <source>
        <dbReference type="ARBA" id="ARBA00004127"/>
    </source>
</evidence>
<dbReference type="PANTHER" id="PTHR23501">
    <property type="entry name" value="MAJOR FACILITATOR SUPERFAMILY"/>
    <property type="match status" value="1"/>
</dbReference>
<accession>A0A364MU10</accession>
<feature type="transmembrane region" description="Helical" evidence="9">
    <location>
        <begin position="398"/>
        <end position="417"/>
    </location>
</feature>
<dbReference type="InterPro" id="IPR036259">
    <property type="entry name" value="MFS_trans_sf"/>
</dbReference>
<feature type="transmembrane region" description="Helical" evidence="9">
    <location>
        <begin position="203"/>
        <end position="227"/>
    </location>
</feature>
<name>A0A364MU10_STELY</name>
<evidence type="ECO:0000256" key="6">
    <source>
        <dbReference type="ARBA" id="ARBA00023065"/>
    </source>
</evidence>
<dbReference type="InterPro" id="IPR011701">
    <property type="entry name" value="MFS"/>
</dbReference>
<feature type="transmembrane region" description="Helical" evidence="9">
    <location>
        <begin position="429"/>
        <end position="447"/>
    </location>
</feature>
<dbReference type="GO" id="GO:0005768">
    <property type="term" value="C:endosome"/>
    <property type="evidence" value="ECO:0007669"/>
    <property type="project" value="TreeGrafter"/>
</dbReference>
<evidence type="ECO:0000256" key="5">
    <source>
        <dbReference type="ARBA" id="ARBA00022989"/>
    </source>
</evidence>
<dbReference type="Gene3D" id="1.20.1250.20">
    <property type="entry name" value="MFS general substrate transporter like domains"/>
    <property type="match status" value="2"/>
</dbReference>
<dbReference type="GO" id="GO:0015343">
    <property type="term" value="F:siderophore-iron transmembrane transporter activity"/>
    <property type="evidence" value="ECO:0007669"/>
    <property type="project" value="TreeGrafter"/>
</dbReference>
<keyword evidence="5 9" id="KW-1133">Transmembrane helix</keyword>
<evidence type="ECO:0000256" key="7">
    <source>
        <dbReference type="ARBA" id="ARBA00023136"/>
    </source>
</evidence>
<dbReference type="PANTHER" id="PTHR23501:SF92">
    <property type="entry name" value="GLUTATHIONE EXCHANGER 1-RELATED"/>
    <property type="match status" value="1"/>
</dbReference>
<feature type="transmembrane region" description="Helical" evidence="9">
    <location>
        <begin position="117"/>
        <end position="135"/>
    </location>
</feature>
<sequence length="526" mass="56688">MVHTVDTDPDKNALSSTTVTGIGSRGKEENGTAADRTLQTPTTLLGAKSPGVARIEALNAHTSFTNRCFIFFGIFLVAYAYGLDGTLRGTYQPYATAGFQEHSTLATITDVFGRVEVVLLSVFFYVLGTIIEAVSSDVESFAAGAVLYQIGYTTVIVLIEVIIADITSLRSRLFFSYIPAIPFLINTWVSGDVSQAVLNRTTWRWGVGMWCIIYTVCCIPLVVSLMWSSRQARKAGALDKYQTPYQTHGGAKKLLAALFWQMDVPGIVLLIAVFGCILTPFTIAGGAQSQWSTAKVIAPLVIGILCLPVFVIWERKAPHPMLPFHLLKDRAVWGALGIACTLNFAWTMQGDFLYTVLVVAFDESIKSATRISSLYSFSSVITGLILGGIVFKVRRLKPFIIAGTCLFVVAFGLLIHYRGGSGGSAHSGIIGAQICLGIAGGMFPYPAQASIQAATKHEHVAIVTGVYLATYNIGSALGNTVSGAMWQQIIPDELARRTGDPTLAATVYADPFSFAATYPVFVSQYS</sequence>
<evidence type="ECO:0000313" key="11">
    <source>
        <dbReference type="Proteomes" id="UP000249619"/>
    </source>
</evidence>
<keyword evidence="3" id="KW-0813">Transport</keyword>
<evidence type="ECO:0000256" key="8">
    <source>
        <dbReference type="SAM" id="MobiDB-lite"/>
    </source>
</evidence>
<dbReference type="EMBL" id="QGDH01000182">
    <property type="protein sequence ID" value="RAR03423.1"/>
    <property type="molecule type" value="Genomic_DNA"/>
</dbReference>
<feature type="transmembrane region" description="Helical" evidence="9">
    <location>
        <begin position="333"/>
        <end position="361"/>
    </location>
</feature>
<dbReference type="Proteomes" id="UP000249619">
    <property type="component" value="Unassembled WGS sequence"/>
</dbReference>
<keyword evidence="11" id="KW-1185">Reference proteome</keyword>
<feature type="transmembrane region" description="Helical" evidence="9">
    <location>
        <begin position="262"/>
        <end position="284"/>
    </location>
</feature>
<evidence type="ECO:0000256" key="2">
    <source>
        <dbReference type="ARBA" id="ARBA00008335"/>
    </source>
</evidence>
<proteinExistence type="inferred from homology"/>
<feature type="transmembrane region" description="Helical" evidence="9">
    <location>
        <begin position="64"/>
        <end position="83"/>
    </location>
</feature>
<evidence type="ECO:0000256" key="3">
    <source>
        <dbReference type="ARBA" id="ARBA00022448"/>
    </source>
</evidence>
<feature type="region of interest" description="Disordered" evidence="8">
    <location>
        <begin position="1"/>
        <end position="38"/>
    </location>
</feature>
<keyword evidence="4 9" id="KW-0812">Transmembrane</keyword>
<feature type="transmembrane region" description="Helical" evidence="9">
    <location>
        <begin position="174"/>
        <end position="191"/>
    </location>
</feature>
<dbReference type="Pfam" id="PF07690">
    <property type="entry name" value="MFS_1"/>
    <property type="match status" value="1"/>
</dbReference>
<organism evidence="10 11">
    <name type="scientific">Stemphylium lycopersici</name>
    <name type="common">Tomato gray leaf spot disease fungus</name>
    <name type="synonym">Thyrospora lycopersici</name>
    <dbReference type="NCBI Taxonomy" id="183478"/>
    <lineage>
        <taxon>Eukaryota</taxon>
        <taxon>Fungi</taxon>
        <taxon>Dikarya</taxon>
        <taxon>Ascomycota</taxon>
        <taxon>Pezizomycotina</taxon>
        <taxon>Dothideomycetes</taxon>
        <taxon>Pleosporomycetidae</taxon>
        <taxon>Pleosporales</taxon>
        <taxon>Pleosporineae</taxon>
        <taxon>Pleosporaceae</taxon>
        <taxon>Stemphylium</taxon>
    </lineage>
</organism>
<comment type="subcellular location">
    <subcellularLocation>
        <location evidence="1">Endomembrane system</location>
        <topology evidence="1">Multi-pass membrane protein</topology>
    </subcellularLocation>
</comment>
<evidence type="ECO:0000256" key="9">
    <source>
        <dbReference type="SAM" id="Phobius"/>
    </source>
</evidence>
<feature type="transmembrane region" description="Helical" evidence="9">
    <location>
        <begin position="373"/>
        <end position="391"/>
    </location>
</feature>
<dbReference type="GO" id="GO:0005886">
    <property type="term" value="C:plasma membrane"/>
    <property type="evidence" value="ECO:0007669"/>
    <property type="project" value="TreeGrafter"/>
</dbReference>
<dbReference type="AlphaFoldDB" id="A0A364MU10"/>
<gene>
    <name evidence="10" type="ORF">DDE83_008232</name>
</gene>
<dbReference type="SUPFAM" id="SSF103473">
    <property type="entry name" value="MFS general substrate transporter"/>
    <property type="match status" value="1"/>
</dbReference>
<evidence type="ECO:0000313" key="10">
    <source>
        <dbReference type="EMBL" id="RAR03423.1"/>
    </source>
</evidence>